<reference evidence="3" key="1">
    <citation type="submission" date="2021-01" db="EMBL/GenBank/DDBJ databases">
        <title>Caligus Genome Assembly.</title>
        <authorList>
            <person name="Gallardo-Escarate C."/>
        </authorList>
    </citation>
    <scope>NUCLEOTIDE SEQUENCE [LARGE SCALE GENOMIC DNA]</scope>
</reference>
<feature type="transmembrane region" description="Helical" evidence="1">
    <location>
        <begin position="31"/>
        <end position="49"/>
    </location>
</feature>
<gene>
    <name evidence="2" type="ORF">FKW44_017130</name>
</gene>
<proteinExistence type="predicted"/>
<keyword evidence="1" id="KW-1133">Transmembrane helix</keyword>
<organism evidence="2 3">
    <name type="scientific">Caligus rogercresseyi</name>
    <name type="common">Sea louse</name>
    <dbReference type="NCBI Taxonomy" id="217165"/>
    <lineage>
        <taxon>Eukaryota</taxon>
        <taxon>Metazoa</taxon>
        <taxon>Ecdysozoa</taxon>
        <taxon>Arthropoda</taxon>
        <taxon>Crustacea</taxon>
        <taxon>Multicrustacea</taxon>
        <taxon>Hexanauplia</taxon>
        <taxon>Copepoda</taxon>
        <taxon>Siphonostomatoida</taxon>
        <taxon>Caligidae</taxon>
        <taxon>Caligus</taxon>
    </lineage>
</organism>
<keyword evidence="3" id="KW-1185">Reference proteome</keyword>
<keyword evidence="1" id="KW-0472">Membrane</keyword>
<accession>A0A7T8H3I0</accession>
<protein>
    <submittedName>
        <fullName evidence="2">Uncharacterized protein</fullName>
    </submittedName>
</protein>
<sequence>MTLVCTCQACYHLSDEKNVEMDPVRNRYNESYIAFGTQMIMIILQMVLVDTPMSFVFGPHGLARLGLHGRF</sequence>
<dbReference type="Proteomes" id="UP000595437">
    <property type="component" value="Chromosome 11"/>
</dbReference>
<evidence type="ECO:0000313" key="2">
    <source>
        <dbReference type="EMBL" id="QQP42456.1"/>
    </source>
</evidence>
<keyword evidence="1" id="KW-0812">Transmembrane</keyword>
<name>A0A7T8H3I0_CALRO</name>
<dbReference type="AlphaFoldDB" id="A0A7T8H3I0"/>
<evidence type="ECO:0000256" key="1">
    <source>
        <dbReference type="SAM" id="Phobius"/>
    </source>
</evidence>
<evidence type="ECO:0000313" key="3">
    <source>
        <dbReference type="Proteomes" id="UP000595437"/>
    </source>
</evidence>
<dbReference type="EMBL" id="CP045900">
    <property type="protein sequence ID" value="QQP42456.1"/>
    <property type="molecule type" value="Genomic_DNA"/>
</dbReference>